<keyword evidence="3" id="KW-1185">Reference proteome</keyword>
<sequence>MFGVKEQWHFWVCLNLYLLALLQPLTQAMIPKDPGHEMVSSTSLESGLTALLTSMSSPIPNSEIESPWCEHSLEKSSFDQKFDRPKRNIVELTTTGPENHITNSKKAKFLAGNSRETDIFPASSISSVFGASPDLNNHQTQYLAHSGTEDAMWRIWSDYETQNHGSMMTPSYLHSFPVGSHNMHMVEPDSLNNLSYDHNVEDNSDTGQLFGSYNLLGSPSLENQWFSFISKDAIVQSWEPASTQLEKDLITFKNPSKAKDKEVSYENHGPTIEIPQLEHRMSGEDLRKIPTLKPQLDLDFYSNTFQTHKPTSLCASLAAYLASRLVKRIFQNLRPILSKKEISEFGEVWNSETVLPFVYFQILANPSPKMWTRVETIMGVICRIYHKEYLFHNGTIDFETLAKFLVWHAGIFQQMIKPVIPLDLGTKDDLNPDLFPPNKTVHSLARIFSTLHSKGALDTFFIKARWDSRDVFAKKHLSSIWENDVKKGYLNKPRSEGVEEGVWKNWVEKSEEIEKTIKDRWCWENLALYSKQNSAKSIKLLNDQIEKGENARMNPNFPWTVKLIFQSLESSYNINQNLQIPSNKFSSRAIAYFFDDYLSERNPELWGVTKDDNHVTLLATFFHLIDSESEFKIFRDSYNNDLKQFFEKHREGYHQKVPCAHLFYVLLK</sequence>
<accession>A0A9P6NSH9</accession>
<feature type="chain" id="PRO_5040259547" evidence="1">
    <location>
        <begin position="29"/>
        <end position="668"/>
    </location>
</feature>
<feature type="signal peptide" evidence="1">
    <location>
        <begin position="1"/>
        <end position="28"/>
    </location>
</feature>
<evidence type="ECO:0000256" key="1">
    <source>
        <dbReference type="SAM" id="SignalP"/>
    </source>
</evidence>
<dbReference type="EMBL" id="MU167228">
    <property type="protein sequence ID" value="KAG0149419.1"/>
    <property type="molecule type" value="Genomic_DNA"/>
</dbReference>
<reference evidence="2" key="1">
    <citation type="submission" date="2013-11" db="EMBL/GenBank/DDBJ databases">
        <title>Genome sequence of the fusiform rust pathogen reveals effectors for host alternation and coevolution with pine.</title>
        <authorList>
            <consortium name="DOE Joint Genome Institute"/>
            <person name="Smith K."/>
            <person name="Pendleton A."/>
            <person name="Kubisiak T."/>
            <person name="Anderson C."/>
            <person name="Salamov A."/>
            <person name="Aerts A."/>
            <person name="Riley R."/>
            <person name="Clum A."/>
            <person name="Lindquist E."/>
            <person name="Ence D."/>
            <person name="Campbell M."/>
            <person name="Kronenberg Z."/>
            <person name="Feau N."/>
            <person name="Dhillon B."/>
            <person name="Hamelin R."/>
            <person name="Burleigh J."/>
            <person name="Smith J."/>
            <person name="Yandell M."/>
            <person name="Nelson C."/>
            <person name="Grigoriev I."/>
            <person name="Davis J."/>
        </authorList>
    </citation>
    <scope>NUCLEOTIDE SEQUENCE</scope>
    <source>
        <strain evidence="2">G11</strain>
    </source>
</reference>
<gene>
    <name evidence="2" type="ORF">CROQUDRAFT_131340</name>
</gene>
<dbReference type="AlphaFoldDB" id="A0A9P6NSH9"/>
<organism evidence="2 3">
    <name type="scientific">Cronartium quercuum f. sp. fusiforme G11</name>
    <dbReference type="NCBI Taxonomy" id="708437"/>
    <lineage>
        <taxon>Eukaryota</taxon>
        <taxon>Fungi</taxon>
        <taxon>Dikarya</taxon>
        <taxon>Basidiomycota</taxon>
        <taxon>Pucciniomycotina</taxon>
        <taxon>Pucciniomycetes</taxon>
        <taxon>Pucciniales</taxon>
        <taxon>Coleosporiaceae</taxon>
        <taxon>Cronartium</taxon>
    </lineage>
</organism>
<name>A0A9P6NSH9_9BASI</name>
<evidence type="ECO:0000313" key="3">
    <source>
        <dbReference type="Proteomes" id="UP000886653"/>
    </source>
</evidence>
<keyword evidence="1" id="KW-0732">Signal</keyword>
<dbReference type="Proteomes" id="UP000886653">
    <property type="component" value="Unassembled WGS sequence"/>
</dbReference>
<dbReference type="OrthoDB" id="2513672at2759"/>
<protein>
    <submittedName>
        <fullName evidence="2">Uncharacterized protein</fullName>
    </submittedName>
</protein>
<comment type="caution">
    <text evidence="2">The sequence shown here is derived from an EMBL/GenBank/DDBJ whole genome shotgun (WGS) entry which is preliminary data.</text>
</comment>
<evidence type="ECO:0000313" key="2">
    <source>
        <dbReference type="EMBL" id="KAG0149419.1"/>
    </source>
</evidence>
<proteinExistence type="predicted"/>